<dbReference type="AlphaFoldDB" id="L1NFW1"/>
<keyword evidence="11" id="KW-1185">Reference proteome</keyword>
<evidence type="ECO:0000256" key="4">
    <source>
        <dbReference type="ARBA" id="ARBA00022723"/>
    </source>
</evidence>
<evidence type="ECO:0000256" key="7">
    <source>
        <dbReference type="ARBA" id="ARBA00038093"/>
    </source>
</evidence>
<dbReference type="GO" id="GO:0016787">
    <property type="term" value="F:hydrolase activity"/>
    <property type="evidence" value="ECO:0007669"/>
    <property type="project" value="UniProtKB-KW"/>
</dbReference>
<dbReference type="GO" id="GO:0004540">
    <property type="term" value="F:RNA nuclease activity"/>
    <property type="evidence" value="ECO:0007669"/>
    <property type="project" value="InterPro"/>
</dbReference>
<evidence type="ECO:0000256" key="6">
    <source>
        <dbReference type="ARBA" id="ARBA00022842"/>
    </source>
</evidence>
<dbReference type="PANTHER" id="PTHR33653">
    <property type="entry name" value="RIBONUCLEASE VAPC2"/>
    <property type="match status" value="1"/>
</dbReference>
<evidence type="ECO:0000256" key="5">
    <source>
        <dbReference type="ARBA" id="ARBA00022801"/>
    </source>
</evidence>
<keyword evidence="4 8" id="KW-0479">Metal-binding</keyword>
<keyword evidence="6 8" id="KW-0460">Magnesium</keyword>
<proteinExistence type="inferred from homology"/>
<gene>
    <name evidence="8" type="primary">vapC</name>
    <name evidence="10" type="ORF">HMPREF9151_00847</name>
</gene>
<evidence type="ECO:0000259" key="9">
    <source>
        <dbReference type="Pfam" id="PF01850"/>
    </source>
</evidence>
<organism evidence="10 11">
    <name type="scientific">Hoylesella saccharolytica F0055</name>
    <dbReference type="NCBI Taxonomy" id="1127699"/>
    <lineage>
        <taxon>Bacteria</taxon>
        <taxon>Pseudomonadati</taxon>
        <taxon>Bacteroidota</taxon>
        <taxon>Bacteroidia</taxon>
        <taxon>Bacteroidales</taxon>
        <taxon>Prevotellaceae</taxon>
        <taxon>Hoylesella</taxon>
    </lineage>
</organism>
<dbReference type="InterPro" id="IPR029060">
    <property type="entry name" value="PIN-like_dom_sf"/>
</dbReference>
<dbReference type="Pfam" id="PF01850">
    <property type="entry name" value="PIN"/>
    <property type="match status" value="1"/>
</dbReference>
<dbReference type="PATRIC" id="fig|1127699.3.peg.784"/>
<name>L1NFW1_9BACT</name>
<keyword evidence="8" id="KW-0800">Toxin</keyword>
<dbReference type="InterPro" id="IPR002716">
    <property type="entry name" value="PIN_dom"/>
</dbReference>
<dbReference type="STRING" id="1127699.HMPREF9151_00847"/>
<sequence length="137" mass="15704">MEEGKQKILLDTNILIHLLRRDKNVREHILQIGWNKCCISEISVVELLYGAECSANVNKNRALVRELIDHMQIIAFGICIEEFCKQKAQLRQKGQIIEDNDLYIASTALVLGIPVASENVKHLSRIEGLEVQNWIKR</sequence>
<dbReference type="Proteomes" id="UP000010433">
    <property type="component" value="Unassembled WGS sequence"/>
</dbReference>
<dbReference type="SUPFAM" id="SSF88723">
    <property type="entry name" value="PIN domain-like"/>
    <property type="match status" value="1"/>
</dbReference>
<dbReference type="HAMAP" id="MF_00265">
    <property type="entry name" value="VapC_Nob1"/>
    <property type="match status" value="1"/>
</dbReference>
<dbReference type="PANTHER" id="PTHR33653:SF1">
    <property type="entry name" value="RIBONUCLEASE VAPC2"/>
    <property type="match status" value="1"/>
</dbReference>
<comment type="caution">
    <text evidence="10">The sequence shown here is derived from an EMBL/GenBank/DDBJ whole genome shotgun (WGS) entry which is preliminary data.</text>
</comment>
<dbReference type="GO" id="GO:0090729">
    <property type="term" value="F:toxin activity"/>
    <property type="evidence" value="ECO:0007669"/>
    <property type="project" value="UniProtKB-KW"/>
</dbReference>
<dbReference type="RefSeq" id="WP_009162056.1">
    <property type="nucleotide sequence ID" value="NZ_KB290980.1"/>
</dbReference>
<evidence type="ECO:0000256" key="3">
    <source>
        <dbReference type="ARBA" id="ARBA00022722"/>
    </source>
</evidence>
<dbReference type="EC" id="3.1.-.-" evidence="8"/>
<evidence type="ECO:0000256" key="2">
    <source>
        <dbReference type="ARBA" id="ARBA00022649"/>
    </source>
</evidence>
<accession>L1NFW1</accession>
<dbReference type="InterPro" id="IPR022907">
    <property type="entry name" value="VapC_family"/>
</dbReference>
<keyword evidence="3 8" id="KW-0540">Nuclease</keyword>
<keyword evidence="5 8" id="KW-0378">Hydrolase</keyword>
<evidence type="ECO:0000256" key="8">
    <source>
        <dbReference type="HAMAP-Rule" id="MF_00265"/>
    </source>
</evidence>
<dbReference type="GO" id="GO:0000287">
    <property type="term" value="F:magnesium ion binding"/>
    <property type="evidence" value="ECO:0007669"/>
    <property type="project" value="UniProtKB-UniRule"/>
</dbReference>
<evidence type="ECO:0000256" key="1">
    <source>
        <dbReference type="ARBA" id="ARBA00001946"/>
    </source>
</evidence>
<evidence type="ECO:0000313" key="11">
    <source>
        <dbReference type="Proteomes" id="UP000010433"/>
    </source>
</evidence>
<comment type="function">
    <text evidence="8">Toxic component of a toxin-antitoxin (TA) system. An RNase.</text>
</comment>
<dbReference type="HOGENOM" id="CLU_118482_5_2_10"/>
<comment type="similarity">
    <text evidence="7 8">Belongs to the PINc/VapC protein family.</text>
</comment>
<dbReference type="InterPro" id="IPR050556">
    <property type="entry name" value="Type_II_TA_system_RNase"/>
</dbReference>
<feature type="binding site" evidence="8">
    <location>
        <position position="11"/>
    </location>
    <ligand>
        <name>Mg(2+)</name>
        <dbReference type="ChEBI" id="CHEBI:18420"/>
    </ligand>
</feature>
<keyword evidence="2 8" id="KW-1277">Toxin-antitoxin system</keyword>
<evidence type="ECO:0000313" key="10">
    <source>
        <dbReference type="EMBL" id="EKY02102.1"/>
    </source>
</evidence>
<reference evidence="10 11" key="1">
    <citation type="submission" date="2012-05" db="EMBL/GenBank/DDBJ databases">
        <authorList>
            <person name="Weinstock G."/>
            <person name="Sodergren E."/>
            <person name="Lobos E.A."/>
            <person name="Fulton L."/>
            <person name="Fulton R."/>
            <person name="Courtney L."/>
            <person name="Fronick C."/>
            <person name="O'Laughlin M."/>
            <person name="Godfrey J."/>
            <person name="Wilson R.M."/>
            <person name="Miner T."/>
            <person name="Farmer C."/>
            <person name="Delehaunty K."/>
            <person name="Cordes M."/>
            <person name="Minx P."/>
            <person name="Tomlinson C."/>
            <person name="Chen J."/>
            <person name="Wollam A."/>
            <person name="Pepin K.H."/>
            <person name="Bhonagiri V."/>
            <person name="Zhang X."/>
            <person name="Suruliraj S."/>
            <person name="Warren W."/>
            <person name="Mitreva M."/>
            <person name="Mardis E.R."/>
            <person name="Wilson R.K."/>
        </authorList>
    </citation>
    <scope>NUCLEOTIDE SEQUENCE [LARGE SCALE GENOMIC DNA]</scope>
    <source>
        <strain evidence="10 11">F0055</strain>
    </source>
</reference>
<comment type="cofactor">
    <cofactor evidence="1 8">
        <name>Mg(2+)</name>
        <dbReference type="ChEBI" id="CHEBI:18420"/>
    </cofactor>
</comment>
<feature type="domain" description="PIN" evidence="9">
    <location>
        <begin position="8"/>
        <end position="125"/>
    </location>
</feature>
<dbReference type="Gene3D" id="3.40.50.1010">
    <property type="entry name" value="5'-nuclease"/>
    <property type="match status" value="1"/>
</dbReference>
<protein>
    <recommendedName>
        <fullName evidence="8">Ribonuclease VapC</fullName>
        <shortName evidence="8">RNase VapC</shortName>
        <ecNumber evidence="8">3.1.-.-</ecNumber>
    </recommendedName>
    <alternativeName>
        <fullName evidence="8">Toxin VapC</fullName>
    </alternativeName>
</protein>
<feature type="binding site" evidence="8">
    <location>
        <position position="101"/>
    </location>
    <ligand>
        <name>Mg(2+)</name>
        <dbReference type="ChEBI" id="CHEBI:18420"/>
    </ligand>
</feature>
<dbReference type="EMBL" id="AMEP01000056">
    <property type="protein sequence ID" value="EKY02102.1"/>
    <property type="molecule type" value="Genomic_DNA"/>
</dbReference>